<dbReference type="AlphaFoldDB" id="A0A8H5GWJ1"/>
<sequence>MLPLELIYTIIDELAGDKPALSACSLASSSLREQAQKHLYTEVTLCLDGRDSSRADDLHEILYSHLQLASFVVSLKVPISQPFERESIIARQVTLLNRFPRVRSVVLTSARPKEAQWRTMQLNVRIALSTLIQQSTVETLTLDRQGSFPPQILSYCWQLKDLTVRRCLLQGSKKQPRTSSAIAQTNQSRQRGHLSESSRIYVASDFLREVLIQTSSSLSFSRLHTLDISDVKTQRIRAVQDILNAACLTLVELSLGINYIPSSPDPANPIISLRALTRLNSLALTSEASYHPGLTGRFLSIITSLPTTLCGVKTRITFTVYPAVAFPTAYPEEWRLLDTTLTAMHTAEVLAPLRVFLLSLDGRKQVSAALQRMLPDLDARGCLNIERRTRP</sequence>
<gene>
    <name evidence="1" type="ORF">D9615_009230</name>
</gene>
<comment type="caution">
    <text evidence="1">The sequence shown here is derived from an EMBL/GenBank/DDBJ whole genome shotgun (WGS) entry which is preliminary data.</text>
</comment>
<organism evidence="1 2">
    <name type="scientific">Tricholomella constricta</name>
    <dbReference type="NCBI Taxonomy" id="117010"/>
    <lineage>
        <taxon>Eukaryota</taxon>
        <taxon>Fungi</taxon>
        <taxon>Dikarya</taxon>
        <taxon>Basidiomycota</taxon>
        <taxon>Agaricomycotina</taxon>
        <taxon>Agaricomycetes</taxon>
        <taxon>Agaricomycetidae</taxon>
        <taxon>Agaricales</taxon>
        <taxon>Tricholomatineae</taxon>
        <taxon>Lyophyllaceae</taxon>
        <taxon>Tricholomella</taxon>
    </lineage>
</organism>
<accession>A0A8H5GWJ1</accession>
<keyword evidence="2" id="KW-1185">Reference proteome</keyword>
<dbReference type="OrthoDB" id="3069231at2759"/>
<reference evidence="1 2" key="1">
    <citation type="journal article" date="2020" name="ISME J.">
        <title>Uncovering the hidden diversity of litter-decomposition mechanisms in mushroom-forming fungi.</title>
        <authorList>
            <person name="Floudas D."/>
            <person name="Bentzer J."/>
            <person name="Ahren D."/>
            <person name="Johansson T."/>
            <person name="Persson P."/>
            <person name="Tunlid A."/>
        </authorList>
    </citation>
    <scope>NUCLEOTIDE SEQUENCE [LARGE SCALE GENOMIC DNA]</scope>
    <source>
        <strain evidence="1 2">CBS 661.87</strain>
    </source>
</reference>
<protein>
    <submittedName>
        <fullName evidence="1">Uncharacterized protein</fullName>
    </submittedName>
</protein>
<name>A0A8H5GWJ1_9AGAR</name>
<evidence type="ECO:0000313" key="2">
    <source>
        <dbReference type="Proteomes" id="UP000565441"/>
    </source>
</evidence>
<proteinExistence type="predicted"/>
<dbReference type="EMBL" id="JAACJP010000043">
    <property type="protein sequence ID" value="KAF5372357.1"/>
    <property type="molecule type" value="Genomic_DNA"/>
</dbReference>
<dbReference type="Proteomes" id="UP000565441">
    <property type="component" value="Unassembled WGS sequence"/>
</dbReference>
<evidence type="ECO:0000313" key="1">
    <source>
        <dbReference type="EMBL" id="KAF5372357.1"/>
    </source>
</evidence>